<dbReference type="SUPFAM" id="SSF49464">
    <property type="entry name" value="Carboxypeptidase regulatory domain-like"/>
    <property type="match status" value="1"/>
</dbReference>
<comment type="caution">
    <text evidence="2">The sequence shown here is derived from an EMBL/GenBank/DDBJ whole genome shotgun (WGS) entry which is preliminary data.</text>
</comment>
<keyword evidence="1" id="KW-1133">Transmembrane helix</keyword>
<dbReference type="InterPro" id="IPR008969">
    <property type="entry name" value="CarboxyPept-like_regulatory"/>
</dbReference>
<dbReference type="AlphaFoldDB" id="A0A7C5YXJ4"/>
<keyword evidence="1" id="KW-0812">Transmembrane</keyword>
<evidence type="ECO:0000256" key="1">
    <source>
        <dbReference type="SAM" id="Phobius"/>
    </source>
</evidence>
<dbReference type="EMBL" id="DRVY01000045">
    <property type="protein sequence ID" value="HHR92161.1"/>
    <property type="molecule type" value="Genomic_DNA"/>
</dbReference>
<evidence type="ECO:0000313" key="2">
    <source>
        <dbReference type="EMBL" id="HHR92161.1"/>
    </source>
</evidence>
<gene>
    <name evidence="2" type="ORF">ENL96_01465</name>
</gene>
<organism evidence="2">
    <name type="scientific">candidate division CPR3 bacterium</name>
    <dbReference type="NCBI Taxonomy" id="2268181"/>
    <lineage>
        <taxon>Bacteria</taxon>
        <taxon>Bacteria division CPR3</taxon>
    </lineage>
</organism>
<name>A0A7C5YXJ4_UNCC3</name>
<feature type="transmembrane region" description="Helical" evidence="1">
    <location>
        <begin position="129"/>
        <end position="148"/>
    </location>
</feature>
<protein>
    <recommendedName>
        <fullName evidence="3">Carboxypeptidase regulatory-like domain-containing protein</fullName>
    </recommendedName>
</protein>
<accession>A0A7C5YXJ4</accession>
<sequence>MGGCFPFATCSFVWKPKKPWSVIYDATTKNPIKWAIFTLKTSEGKLIKNIIADEKGRFSFDPPEGKLMGEAHAVRFVFPSSIVSGNYDDFYGMVYHGEVFDGRSRGKGDMNCPVDPLQLDTPAVKKLKIVSFIGKIIFFFGTVWSIYATYANPAWYNITICLLYGIVICQAIYFSYKRAVEFGLVRSSDDGKPIKNVWLYLIDSKTGQIVDKRLTNETGKYQLYALPGQFLLKAMHNVYKPVEIEIPYYSKERVIHENIWMEKIKNDLS</sequence>
<reference evidence="2" key="1">
    <citation type="journal article" date="2020" name="mSystems">
        <title>Genome- and Community-Level Interaction Insights into Carbon Utilization and Element Cycling Functions of Hydrothermarchaeota in Hydrothermal Sediment.</title>
        <authorList>
            <person name="Zhou Z."/>
            <person name="Liu Y."/>
            <person name="Xu W."/>
            <person name="Pan J."/>
            <person name="Luo Z.H."/>
            <person name="Li M."/>
        </authorList>
    </citation>
    <scope>NUCLEOTIDE SEQUENCE [LARGE SCALE GENOMIC DNA]</scope>
    <source>
        <strain evidence="2">SpSt-1042</strain>
    </source>
</reference>
<keyword evidence="1" id="KW-0472">Membrane</keyword>
<evidence type="ECO:0008006" key="3">
    <source>
        <dbReference type="Google" id="ProtNLM"/>
    </source>
</evidence>
<feature type="transmembrane region" description="Helical" evidence="1">
    <location>
        <begin position="154"/>
        <end position="176"/>
    </location>
</feature>
<proteinExistence type="predicted"/>